<evidence type="ECO:0000256" key="1">
    <source>
        <dbReference type="SAM" id="MobiDB-lite"/>
    </source>
</evidence>
<reference evidence="2" key="2">
    <citation type="submission" date="2025-08" db="UniProtKB">
        <authorList>
            <consortium name="Ensembl"/>
        </authorList>
    </citation>
    <scope>IDENTIFICATION</scope>
    <source>
        <strain evidence="2">breed Abyssinian</strain>
    </source>
</reference>
<feature type="region of interest" description="Disordered" evidence="1">
    <location>
        <begin position="28"/>
        <end position="129"/>
    </location>
</feature>
<evidence type="ECO:0000313" key="3">
    <source>
        <dbReference type="Proteomes" id="UP000823872"/>
    </source>
</evidence>
<accession>A0ABI7YJE2</accession>
<feature type="region of interest" description="Disordered" evidence="1">
    <location>
        <begin position="209"/>
        <end position="228"/>
    </location>
</feature>
<feature type="compositionally biased region" description="Low complexity" evidence="1">
    <location>
        <begin position="94"/>
        <end position="108"/>
    </location>
</feature>
<dbReference type="GeneTree" id="ENSGT00940000158307"/>
<organism evidence="2 3">
    <name type="scientific">Felis catus</name>
    <name type="common">Cat</name>
    <name type="synonym">Felis silvestris catus</name>
    <dbReference type="NCBI Taxonomy" id="9685"/>
    <lineage>
        <taxon>Eukaryota</taxon>
        <taxon>Metazoa</taxon>
        <taxon>Chordata</taxon>
        <taxon>Craniata</taxon>
        <taxon>Vertebrata</taxon>
        <taxon>Euteleostomi</taxon>
        <taxon>Mammalia</taxon>
        <taxon>Eutheria</taxon>
        <taxon>Laurasiatheria</taxon>
        <taxon>Carnivora</taxon>
        <taxon>Feliformia</taxon>
        <taxon>Felidae</taxon>
        <taxon>Felinae</taxon>
        <taxon>Felis</taxon>
    </lineage>
</organism>
<reference evidence="2" key="3">
    <citation type="submission" date="2025-09" db="UniProtKB">
        <authorList>
            <consortium name="Ensembl"/>
        </authorList>
    </citation>
    <scope>IDENTIFICATION</scope>
    <source>
        <strain evidence="2">breed Abyssinian</strain>
    </source>
</reference>
<protein>
    <submittedName>
        <fullName evidence="2">Uncharacterized protein</fullName>
    </submittedName>
</protein>
<name>A0ABI7YJE2_FELCA</name>
<feature type="region of interest" description="Disordered" evidence="1">
    <location>
        <begin position="155"/>
        <end position="174"/>
    </location>
</feature>
<keyword evidence="3" id="KW-1185">Reference proteome</keyword>
<dbReference type="Ensembl" id="ENSFCTT00005048313.1">
    <property type="protein sequence ID" value="ENSFCTP00005034900.1"/>
    <property type="gene ID" value="ENSFCTG00005016832.1"/>
</dbReference>
<reference evidence="2 3" key="1">
    <citation type="submission" date="2021-02" db="EMBL/GenBank/DDBJ databases">
        <title>Safari Cat Assemblies.</title>
        <authorList>
            <person name="Bredemeyer K.R."/>
            <person name="Murphy W.J."/>
        </authorList>
    </citation>
    <scope>NUCLEOTIDE SEQUENCE [LARGE SCALE GENOMIC DNA]</scope>
</reference>
<sequence>MAGRSSNIWNRIFNFARSRHSGSLALVSADGDEVVPSQSTSREPERSHAHRSLFSVESDDTDTENERRDTAGASGGVAAPLPQKVPPTTAVEATVGASGSSSTQSTRGGHTDSGRDVTSVEPPGVSPARHQLTSALSRMTQGLRWVRFTLGRSSSVNQNQSPLRQLDNGANGREEDDDVEMLIPVSDGASDLDVNDCSRPLLDLASEQGQGFRQPYSAANPGARPSNRDGPCARCGVVHTAQIPDTCLEATLKNETSDDEALLLC</sequence>
<proteinExistence type="predicted"/>
<gene>
    <name evidence="2" type="primary">LRP12</name>
</gene>
<evidence type="ECO:0000313" key="2">
    <source>
        <dbReference type="Ensembl" id="ENSFCTP00005034900.1"/>
    </source>
</evidence>
<dbReference type="Proteomes" id="UP000823872">
    <property type="component" value="Chromosome F2"/>
</dbReference>